<sequence length="223" mass="24860">MSVALAGNAQILKFEGELSGLTAGTKVILSDMMKQQFHDTAKVRNNAFAFECKLPGAGLYVLRVGLVGKSPESRIFYLDAGNVSLKGERGKLKKATLSGDEPFMKDWLRFDHIQQNDPILSRQKRENDTVIMLAMKTGSYDGLMSDTAFVRRSSATYPLVDAKKIALARTWLAENPNSDINAYIIYKYLRRDFTEEEMKRALDKLSPASRNSLIGKTLITGGR</sequence>
<dbReference type="InterPro" id="IPR025380">
    <property type="entry name" value="DUF4369"/>
</dbReference>
<dbReference type="Proteomes" id="UP000094313">
    <property type="component" value="Chromosome"/>
</dbReference>
<dbReference type="EMBL" id="CP017141">
    <property type="protein sequence ID" value="AOM79348.1"/>
    <property type="molecule type" value="Genomic_DNA"/>
</dbReference>
<protein>
    <recommendedName>
        <fullName evidence="1">DUF4369 domain-containing protein</fullName>
    </recommendedName>
</protein>
<dbReference type="KEGG" id="psty:BFS30_20550"/>
<accession>A0A1D7QKZ9</accession>
<organism evidence="2 3">
    <name type="scientific">Pedobacter steynii</name>
    <dbReference type="NCBI Taxonomy" id="430522"/>
    <lineage>
        <taxon>Bacteria</taxon>
        <taxon>Pseudomonadati</taxon>
        <taxon>Bacteroidota</taxon>
        <taxon>Sphingobacteriia</taxon>
        <taxon>Sphingobacteriales</taxon>
        <taxon>Sphingobacteriaceae</taxon>
        <taxon>Pedobacter</taxon>
    </lineage>
</organism>
<proteinExistence type="predicted"/>
<keyword evidence="3" id="KW-1185">Reference proteome</keyword>
<reference evidence="2 3" key="1">
    <citation type="submission" date="2016-08" db="EMBL/GenBank/DDBJ databases">
        <authorList>
            <person name="Seilhamer J.J."/>
        </authorList>
    </citation>
    <scope>NUCLEOTIDE SEQUENCE [LARGE SCALE GENOMIC DNA]</scope>
    <source>
        <strain evidence="2 3">DX4</strain>
    </source>
</reference>
<evidence type="ECO:0000259" key="1">
    <source>
        <dbReference type="Pfam" id="PF14289"/>
    </source>
</evidence>
<name>A0A1D7QKZ9_9SPHI</name>
<gene>
    <name evidence="2" type="ORF">BFS30_20550</name>
</gene>
<evidence type="ECO:0000313" key="3">
    <source>
        <dbReference type="Proteomes" id="UP000094313"/>
    </source>
</evidence>
<feature type="domain" description="DUF4369" evidence="1">
    <location>
        <begin position="14"/>
        <end position="100"/>
    </location>
</feature>
<evidence type="ECO:0000313" key="2">
    <source>
        <dbReference type="EMBL" id="AOM79348.1"/>
    </source>
</evidence>
<dbReference type="AlphaFoldDB" id="A0A1D7QKZ9"/>
<dbReference type="Pfam" id="PF14289">
    <property type="entry name" value="DUF4369"/>
    <property type="match status" value="1"/>
</dbReference>